<feature type="compositionally biased region" description="Basic residues" evidence="16">
    <location>
        <begin position="1011"/>
        <end position="1025"/>
    </location>
</feature>
<dbReference type="InterPro" id="IPR013824">
    <property type="entry name" value="Topo_IA_cen_sub1"/>
</dbReference>
<evidence type="ECO:0000259" key="19">
    <source>
        <dbReference type="PROSITE" id="PS52039"/>
    </source>
</evidence>
<dbReference type="GO" id="GO:0006265">
    <property type="term" value="P:DNA topological change"/>
    <property type="evidence" value="ECO:0007669"/>
    <property type="project" value="InterPro"/>
</dbReference>
<keyword evidence="8" id="KW-0799">Topoisomerase</keyword>
<dbReference type="PROSITE" id="PS50880">
    <property type="entry name" value="TOPRIM"/>
    <property type="match status" value="1"/>
</dbReference>
<dbReference type="Pfam" id="PF13368">
    <property type="entry name" value="Toprim_C_rpt"/>
    <property type="match status" value="1"/>
</dbReference>
<dbReference type="SUPFAM" id="SSF47095">
    <property type="entry name" value="HMG-box"/>
    <property type="match status" value="1"/>
</dbReference>
<evidence type="ECO:0000256" key="16">
    <source>
        <dbReference type="SAM" id="MobiDB-lite"/>
    </source>
</evidence>
<dbReference type="InterPro" id="IPR003601">
    <property type="entry name" value="Topo_IA_2"/>
</dbReference>
<keyword evidence="4" id="KW-0479">Metal-binding</keyword>
<proteinExistence type="inferred from homology"/>
<keyword evidence="10" id="KW-0413">Isomerase</keyword>
<dbReference type="SMART" id="SM00436">
    <property type="entry name" value="TOP1Bc"/>
    <property type="match status" value="1"/>
</dbReference>
<evidence type="ECO:0000256" key="6">
    <source>
        <dbReference type="ARBA" id="ARBA00022833"/>
    </source>
</evidence>
<feature type="domain" description="Toprim" evidence="18">
    <location>
        <begin position="113"/>
        <end position="218"/>
    </location>
</feature>
<dbReference type="HAMAP" id="MF_00952">
    <property type="entry name" value="Topoisom_1_prok"/>
    <property type="match status" value="1"/>
</dbReference>
<dbReference type="GO" id="GO:0005694">
    <property type="term" value="C:chromosome"/>
    <property type="evidence" value="ECO:0007669"/>
    <property type="project" value="InterPro"/>
</dbReference>
<evidence type="ECO:0000256" key="14">
    <source>
        <dbReference type="ARBA" id="ARBA00032877"/>
    </source>
</evidence>
<sequence length="1147" mass="127412">MQLSFQPIGEQKRGVCVPFGKKKTTRKDNTMTMMRRVLRGGKRGGVLVPVSLSWGGGGKRCSHSFVGGFVGIPKTPTSWRRGGILLRTFASSSSVESIYGRSSLNSSADERKKSLVIVESPAKAKTIENYLGKDYRVLATRGHVRDLVNKEGSVDFNNNFEMKWTATVQNAKYMREIYDACKKCDAVVLATDPDREGEAISWHVLEMLKKKKLLSGEDKKATTTTTSSSGSSSSKSKSKHVSRVTFTEVTKNAVLEAFGKPREIDLRLVDAYLARRALDYLYGFTLSGVLWRKLPNATSLSAGRVQSAALRLVVERETEVEAFVPKPYWSVQATLGGESSPDRSAFDAKLLSFEGKKISKFTIESDENAAEMVRRIKNTRAWIVKEVTEKETKRSAGPPFTTSTMQQEASKRLGFGASRCMSAAQKLYEGGSFGDGLITYPRTDGTHASKTAVAEMRKVIEGIFSKQHVPDEPRYFRKKQKNAQEAHEAIRPTSAARHPKEVGKRLGEFSDEARLYALIWARSMASQMSSATVEKIALDVHNNESEKKKEIVLRANGHRLTFEGYLAAYNVVSARRGKEDDPEDAQVNEDDDGDEKDSNEDDDDEDDSSSAASTSSPGNESWLPKLNQGDSIYVAECSPSRHETAPPPRFSEGTLVKALEERGIGRPSTYASVLRALVARGYVAKNGAQLVPDSRGILVSAFLASYFSKYVEYDFTATMEDTLDDVANEQKRYTDLLTDFWTPFKSECEEVSTVEVRAVVDALDERLGMHLFGRVDEDAEEGANRKCPSCENGRLGLKPSKQGGFIGCSNYPACSFTAPLRPLKGLGDENSESAQMEAFPKSLGFMPNTNNMKEVVMKMGPYGPYVELVDHTIVVPSAEQVVEDESEEEDGSEKKKTKKTKKATQKAEKPRRVGVSNIGKKPEEVTLEDALYFLAFPIHLGEHATEAFVDEEKEINREAHCGEVTLSLGKFGYYVKFGETLASIPAKFMREELQNDPRNMTLAQAKDLIEKKRRKPDSTRTKGRFASKAAKEKVAKEKAEKKKQRAAKAKTTKTTTTKKATSKESDVNDEKETTPKRKKPLTAYFQFAKDNRENVKKENPGVSLGEASKKLGAMWKELDATTKSKYETDAKSRLEQFKREEENTVAN</sequence>
<keyword evidence="15" id="KW-0539">Nucleus</keyword>
<dbReference type="PROSITE" id="PS50118">
    <property type="entry name" value="HMG_BOX_2"/>
    <property type="match status" value="1"/>
</dbReference>
<feature type="region of interest" description="Disordered" evidence="16">
    <location>
        <begin position="575"/>
        <end position="625"/>
    </location>
</feature>
<dbReference type="PROSITE" id="PS52039">
    <property type="entry name" value="TOPO_IA_2"/>
    <property type="match status" value="1"/>
</dbReference>
<feature type="compositionally biased region" description="Basic residues" evidence="16">
    <location>
        <begin position="895"/>
        <end position="904"/>
    </location>
</feature>
<comment type="catalytic activity">
    <reaction evidence="1">
        <text>ATP-independent breakage of single-stranded DNA, followed by passage and rejoining.</text>
        <dbReference type="EC" id="5.6.2.1"/>
    </reaction>
</comment>
<dbReference type="Proteomes" id="UP000198341">
    <property type="component" value="Chromosome 5"/>
</dbReference>
<feature type="domain" description="HMG box" evidence="17">
    <location>
        <begin position="1077"/>
        <end position="1145"/>
    </location>
</feature>
<dbReference type="SMART" id="SM00493">
    <property type="entry name" value="TOPRIM"/>
    <property type="match status" value="1"/>
</dbReference>
<keyword evidence="6" id="KW-0862">Zinc</keyword>
<dbReference type="InterPro" id="IPR006171">
    <property type="entry name" value="TOPRIM_dom"/>
</dbReference>
<dbReference type="GO" id="GO:0005634">
    <property type="term" value="C:nucleus"/>
    <property type="evidence" value="ECO:0007669"/>
    <property type="project" value="UniProtKB-UniRule"/>
</dbReference>
<evidence type="ECO:0000256" key="3">
    <source>
        <dbReference type="ARBA" id="ARBA00012891"/>
    </source>
</evidence>
<reference evidence="20 21" key="1">
    <citation type="submission" date="2011-10" db="EMBL/GenBank/DDBJ databases">
        <authorList>
            <person name="Genoscope - CEA"/>
        </authorList>
    </citation>
    <scope>NUCLEOTIDE SEQUENCE [LARGE SCALE GENOMIC DNA]</scope>
    <source>
        <strain evidence="20 21">RCC 1105</strain>
    </source>
</reference>
<dbReference type="KEGG" id="bpg:Bathy05g02340"/>
<dbReference type="InterPro" id="IPR025589">
    <property type="entry name" value="Toprim_C_rpt"/>
</dbReference>
<feature type="region of interest" description="Disordered" evidence="16">
    <location>
        <begin position="1006"/>
        <end position="1083"/>
    </location>
</feature>
<dbReference type="PRINTS" id="PR00417">
    <property type="entry name" value="PRTPISMRASEI"/>
</dbReference>
<dbReference type="InterPro" id="IPR013825">
    <property type="entry name" value="Topo_IA_cen_sub2"/>
</dbReference>
<feature type="compositionally biased region" description="Acidic residues" evidence="16">
    <location>
        <begin position="881"/>
        <end position="891"/>
    </location>
</feature>
<dbReference type="Pfam" id="PF01751">
    <property type="entry name" value="Toprim"/>
    <property type="match status" value="1"/>
</dbReference>
<dbReference type="SUPFAM" id="SSF57783">
    <property type="entry name" value="Zinc beta-ribbon"/>
    <property type="match status" value="1"/>
</dbReference>
<dbReference type="InterPro" id="IPR003602">
    <property type="entry name" value="Topo_IA_DNA-bd_dom"/>
</dbReference>
<dbReference type="EMBL" id="FO082274">
    <property type="protein sequence ID" value="CCO16739.1"/>
    <property type="molecule type" value="Genomic_DNA"/>
</dbReference>
<protein>
    <recommendedName>
        <fullName evidence="3">DNA topoisomerase</fullName>
        <ecNumber evidence="3">5.6.2.1</ecNumber>
    </recommendedName>
    <alternativeName>
        <fullName evidence="14">Omega-protein</fullName>
    </alternativeName>
    <alternativeName>
        <fullName evidence="13">Relaxing enzyme</fullName>
    </alternativeName>
    <alternativeName>
        <fullName evidence="11">Swivelase</fullName>
    </alternativeName>
    <alternativeName>
        <fullName evidence="12">Untwisting enzyme</fullName>
    </alternativeName>
</protein>
<dbReference type="SMART" id="SM00437">
    <property type="entry name" value="TOP1Ac"/>
    <property type="match status" value="1"/>
</dbReference>
<dbReference type="STRING" id="41875.K8EFH0"/>
<evidence type="ECO:0000256" key="1">
    <source>
        <dbReference type="ARBA" id="ARBA00000213"/>
    </source>
</evidence>
<dbReference type="InterPro" id="IPR023405">
    <property type="entry name" value="Topo_IA_core_domain"/>
</dbReference>
<dbReference type="EC" id="5.6.2.1" evidence="3"/>
<dbReference type="AlphaFoldDB" id="K8EFH0"/>
<evidence type="ECO:0000256" key="8">
    <source>
        <dbReference type="ARBA" id="ARBA00023029"/>
    </source>
</evidence>
<evidence type="ECO:0000313" key="21">
    <source>
        <dbReference type="Proteomes" id="UP000198341"/>
    </source>
</evidence>
<comment type="similarity">
    <text evidence="2">Belongs to the type IA topoisomerase family.</text>
</comment>
<dbReference type="Gene3D" id="1.10.290.10">
    <property type="entry name" value="Topoisomerase I, domain 4"/>
    <property type="match status" value="1"/>
</dbReference>
<evidence type="ECO:0000259" key="17">
    <source>
        <dbReference type="PROSITE" id="PS50118"/>
    </source>
</evidence>
<dbReference type="eggNOG" id="KOG1956">
    <property type="taxonomic scope" value="Eukaryota"/>
</dbReference>
<feature type="region of interest" description="Disordered" evidence="16">
    <location>
        <begin position="216"/>
        <end position="237"/>
    </location>
</feature>
<dbReference type="Gene3D" id="3.30.65.10">
    <property type="entry name" value="Bacterial Topoisomerase I, domain 1"/>
    <property type="match status" value="1"/>
</dbReference>
<dbReference type="Pfam" id="PF01131">
    <property type="entry name" value="Topoisom_bac"/>
    <property type="match status" value="2"/>
</dbReference>
<evidence type="ECO:0000256" key="12">
    <source>
        <dbReference type="ARBA" id="ARBA00031985"/>
    </source>
</evidence>
<evidence type="ECO:0000259" key="18">
    <source>
        <dbReference type="PROSITE" id="PS50880"/>
    </source>
</evidence>
<keyword evidence="9 15" id="KW-0238">DNA-binding</keyword>
<dbReference type="OrthoDB" id="430051at2759"/>
<feature type="domain" description="Topo IA-type catalytic" evidence="19">
    <location>
        <begin position="265"/>
        <end position="748"/>
    </location>
</feature>
<organism evidence="20 21">
    <name type="scientific">Bathycoccus prasinos</name>
    <dbReference type="NCBI Taxonomy" id="41875"/>
    <lineage>
        <taxon>Eukaryota</taxon>
        <taxon>Viridiplantae</taxon>
        <taxon>Chlorophyta</taxon>
        <taxon>Mamiellophyceae</taxon>
        <taxon>Mamiellales</taxon>
        <taxon>Bathycoccaceae</taxon>
        <taxon>Bathycoccus</taxon>
    </lineage>
</organism>
<feature type="compositionally biased region" description="Basic and acidic residues" evidence="16">
    <location>
        <begin position="1061"/>
        <end position="1075"/>
    </location>
</feature>
<feature type="compositionally biased region" description="Low complexity" evidence="16">
    <location>
        <begin position="609"/>
        <end position="621"/>
    </location>
</feature>
<dbReference type="InterPro" id="IPR013498">
    <property type="entry name" value="Topo_IA_Znf"/>
</dbReference>
<evidence type="ECO:0000256" key="11">
    <source>
        <dbReference type="ARBA" id="ARBA00030003"/>
    </source>
</evidence>
<keyword evidence="21" id="KW-1185">Reference proteome</keyword>
<feature type="region of interest" description="Disordered" evidence="16">
    <location>
        <begin position="481"/>
        <end position="504"/>
    </location>
</feature>
<dbReference type="CDD" id="cd00084">
    <property type="entry name" value="HMG-box_SF"/>
    <property type="match status" value="1"/>
</dbReference>
<dbReference type="Gene3D" id="3.40.50.140">
    <property type="match status" value="1"/>
</dbReference>
<dbReference type="Pfam" id="PF00505">
    <property type="entry name" value="HMG_box"/>
    <property type="match status" value="1"/>
</dbReference>
<feature type="region of interest" description="Disordered" evidence="16">
    <location>
        <begin position="880"/>
        <end position="914"/>
    </location>
</feature>
<keyword evidence="5" id="KW-0863">Zinc-finger</keyword>
<evidence type="ECO:0000256" key="13">
    <source>
        <dbReference type="ARBA" id="ARBA00032235"/>
    </source>
</evidence>
<evidence type="ECO:0000256" key="9">
    <source>
        <dbReference type="ARBA" id="ARBA00023125"/>
    </source>
</evidence>
<evidence type="ECO:0000256" key="7">
    <source>
        <dbReference type="ARBA" id="ARBA00022842"/>
    </source>
</evidence>
<feature type="compositionally biased region" description="Basic and acidic residues" evidence="16">
    <location>
        <begin position="1029"/>
        <end position="1040"/>
    </location>
</feature>
<gene>
    <name evidence="20" type="ORF">Bathy05g02340</name>
</gene>
<dbReference type="Gene3D" id="2.70.20.10">
    <property type="entry name" value="Topoisomerase I, domain 3"/>
    <property type="match status" value="1"/>
</dbReference>
<dbReference type="GeneID" id="19015737"/>
<dbReference type="GO" id="GO:0003677">
    <property type="term" value="F:DNA binding"/>
    <property type="evidence" value="ECO:0007669"/>
    <property type="project" value="UniProtKB-UniRule"/>
</dbReference>
<dbReference type="GO" id="GO:0003917">
    <property type="term" value="F:DNA topoisomerase type I (single strand cut, ATP-independent) activity"/>
    <property type="evidence" value="ECO:0007669"/>
    <property type="project" value="UniProtKB-EC"/>
</dbReference>
<keyword evidence="7" id="KW-0460">Magnesium</keyword>
<dbReference type="Pfam" id="PF01396">
    <property type="entry name" value="Zn_ribbon_Top1"/>
    <property type="match status" value="1"/>
</dbReference>
<feature type="compositionally biased region" description="Basic residues" evidence="16">
    <location>
        <begin position="1041"/>
        <end position="1051"/>
    </location>
</feature>
<dbReference type="PANTHER" id="PTHR42785">
    <property type="entry name" value="DNA TOPOISOMERASE, TYPE IA, CORE"/>
    <property type="match status" value="1"/>
</dbReference>
<evidence type="ECO:0000256" key="2">
    <source>
        <dbReference type="ARBA" id="ARBA00009446"/>
    </source>
</evidence>
<dbReference type="InterPro" id="IPR023406">
    <property type="entry name" value="Topo_IA_AS"/>
</dbReference>
<evidence type="ECO:0000256" key="4">
    <source>
        <dbReference type="ARBA" id="ARBA00022723"/>
    </source>
</evidence>
<dbReference type="InterPro" id="IPR000380">
    <property type="entry name" value="Topo_IA"/>
</dbReference>
<dbReference type="SUPFAM" id="SSF56712">
    <property type="entry name" value="Prokaryotic type I DNA topoisomerase"/>
    <property type="match status" value="1"/>
</dbReference>
<dbReference type="InterPro" id="IPR013497">
    <property type="entry name" value="Topo_IA_cen"/>
</dbReference>
<dbReference type="GO" id="GO:0008270">
    <property type="term" value="F:zinc ion binding"/>
    <property type="evidence" value="ECO:0007669"/>
    <property type="project" value="UniProtKB-KW"/>
</dbReference>
<dbReference type="RefSeq" id="XP_007513181.1">
    <property type="nucleotide sequence ID" value="XM_007513119.1"/>
</dbReference>
<evidence type="ECO:0000256" key="15">
    <source>
        <dbReference type="PROSITE-ProRule" id="PRU00267"/>
    </source>
</evidence>
<dbReference type="InterPro" id="IPR009071">
    <property type="entry name" value="HMG_box_dom"/>
</dbReference>
<dbReference type="InterPro" id="IPR036910">
    <property type="entry name" value="HMG_box_dom_sf"/>
</dbReference>
<dbReference type="InterPro" id="IPR028612">
    <property type="entry name" value="Topoisom_1_IA"/>
</dbReference>
<evidence type="ECO:0000256" key="5">
    <source>
        <dbReference type="ARBA" id="ARBA00022771"/>
    </source>
</evidence>
<dbReference type="Gene3D" id="1.10.460.10">
    <property type="entry name" value="Topoisomerase I, domain 2"/>
    <property type="match status" value="1"/>
</dbReference>
<name>K8EFH0_9CHLO</name>
<dbReference type="Gene3D" id="1.10.30.10">
    <property type="entry name" value="High mobility group box domain"/>
    <property type="match status" value="1"/>
</dbReference>
<feature type="compositionally biased region" description="Acidic residues" evidence="16">
    <location>
        <begin position="580"/>
        <end position="608"/>
    </location>
</feature>
<evidence type="ECO:0000256" key="10">
    <source>
        <dbReference type="ARBA" id="ARBA00023235"/>
    </source>
</evidence>
<dbReference type="InterPro" id="IPR013826">
    <property type="entry name" value="Topo_IA_cen_sub3"/>
</dbReference>
<dbReference type="PANTHER" id="PTHR42785:SF1">
    <property type="entry name" value="DNA TOPOISOMERASE"/>
    <property type="match status" value="1"/>
</dbReference>
<evidence type="ECO:0000313" key="20">
    <source>
        <dbReference type="EMBL" id="CCO16739.1"/>
    </source>
</evidence>
<feature type="compositionally biased region" description="Low complexity" evidence="16">
    <location>
        <begin position="222"/>
        <end position="235"/>
    </location>
</feature>
<dbReference type="SMART" id="SM00398">
    <property type="entry name" value="HMG"/>
    <property type="match status" value="1"/>
</dbReference>
<feature type="DNA-binding region" description="HMG box" evidence="15">
    <location>
        <begin position="1077"/>
        <end position="1145"/>
    </location>
</feature>
<dbReference type="PROSITE" id="PS00396">
    <property type="entry name" value="TOPO_IA_1"/>
    <property type="match status" value="1"/>
</dbReference>
<dbReference type="CDD" id="cd00186">
    <property type="entry name" value="TOP1Ac"/>
    <property type="match status" value="1"/>
</dbReference>
<accession>K8EFH0</accession>